<evidence type="ECO:0000256" key="2">
    <source>
        <dbReference type="PROSITE-ProRule" id="PRU00335"/>
    </source>
</evidence>
<dbReference type="InterPro" id="IPR001647">
    <property type="entry name" value="HTH_TetR"/>
</dbReference>
<proteinExistence type="predicted"/>
<dbReference type="InterPro" id="IPR009057">
    <property type="entry name" value="Homeodomain-like_sf"/>
</dbReference>
<dbReference type="Gene3D" id="1.10.357.10">
    <property type="entry name" value="Tetracycline Repressor, domain 2"/>
    <property type="match status" value="1"/>
</dbReference>
<dbReference type="PANTHER" id="PTHR43479">
    <property type="entry name" value="ACREF/ENVCD OPERON REPRESSOR-RELATED"/>
    <property type="match status" value="1"/>
</dbReference>
<keyword evidence="1 2" id="KW-0238">DNA-binding</keyword>
<evidence type="ECO:0000313" key="5">
    <source>
        <dbReference type="Proteomes" id="UP000051451"/>
    </source>
</evidence>
<feature type="domain" description="HTH tetR-type" evidence="3">
    <location>
        <begin position="20"/>
        <end position="80"/>
    </location>
</feature>
<dbReference type="SUPFAM" id="SSF46689">
    <property type="entry name" value="Homeodomain-like"/>
    <property type="match status" value="1"/>
</dbReference>
<name>A0A0R1VI53_9LACO</name>
<organism evidence="4 5">
    <name type="scientific">Liquorilactobacillus ghanensis DSM 18630</name>
    <dbReference type="NCBI Taxonomy" id="1423750"/>
    <lineage>
        <taxon>Bacteria</taxon>
        <taxon>Bacillati</taxon>
        <taxon>Bacillota</taxon>
        <taxon>Bacilli</taxon>
        <taxon>Lactobacillales</taxon>
        <taxon>Lactobacillaceae</taxon>
        <taxon>Liquorilactobacillus</taxon>
    </lineage>
</organism>
<dbReference type="EMBL" id="AZGB01000022">
    <property type="protein sequence ID" value="KRM05320.1"/>
    <property type="molecule type" value="Genomic_DNA"/>
</dbReference>
<dbReference type="Proteomes" id="UP000051451">
    <property type="component" value="Unassembled WGS sequence"/>
</dbReference>
<dbReference type="InterPro" id="IPR050624">
    <property type="entry name" value="HTH-type_Tx_Regulator"/>
</dbReference>
<dbReference type="InterPro" id="IPR039532">
    <property type="entry name" value="TetR_C_Firmicutes"/>
</dbReference>
<dbReference type="PROSITE" id="PS50977">
    <property type="entry name" value="HTH_TETR_2"/>
    <property type="match status" value="1"/>
</dbReference>
<evidence type="ECO:0000256" key="1">
    <source>
        <dbReference type="ARBA" id="ARBA00023125"/>
    </source>
</evidence>
<dbReference type="PATRIC" id="fig|1423750.3.peg.1836"/>
<keyword evidence="5" id="KW-1185">Reference proteome</keyword>
<dbReference type="STRING" id="1423750.FC89_GL001791"/>
<accession>A0A0R1VI53</accession>
<dbReference type="PANTHER" id="PTHR43479:SF11">
    <property type="entry name" value="ACREF_ENVCD OPERON REPRESSOR-RELATED"/>
    <property type="match status" value="1"/>
</dbReference>
<reference evidence="4 5" key="1">
    <citation type="journal article" date="2015" name="Genome Announc.">
        <title>Expanding the biotechnology potential of lactobacilli through comparative genomics of 213 strains and associated genera.</title>
        <authorList>
            <person name="Sun Z."/>
            <person name="Harris H.M."/>
            <person name="McCann A."/>
            <person name="Guo C."/>
            <person name="Argimon S."/>
            <person name="Zhang W."/>
            <person name="Yang X."/>
            <person name="Jeffery I.B."/>
            <person name="Cooney J.C."/>
            <person name="Kagawa T.F."/>
            <person name="Liu W."/>
            <person name="Song Y."/>
            <person name="Salvetti E."/>
            <person name="Wrobel A."/>
            <person name="Rasinkangas P."/>
            <person name="Parkhill J."/>
            <person name="Rea M.C."/>
            <person name="O'Sullivan O."/>
            <person name="Ritari J."/>
            <person name="Douillard F.P."/>
            <person name="Paul Ross R."/>
            <person name="Yang R."/>
            <person name="Briner A.E."/>
            <person name="Felis G.E."/>
            <person name="de Vos W.M."/>
            <person name="Barrangou R."/>
            <person name="Klaenhammer T.R."/>
            <person name="Caufield P.W."/>
            <person name="Cui Y."/>
            <person name="Zhang H."/>
            <person name="O'Toole P.W."/>
        </authorList>
    </citation>
    <scope>NUCLEOTIDE SEQUENCE [LARGE SCALE GENOMIC DNA]</scope>
    <source>
        <strain evidence="4 5">DSM 18630</strain>
    </source>
</reference>
<feature type="DNA-binding region" description="H-T-H motif" evidence="2">
    <location>
        <begin position="43"/>
        <end position="62"/>
    </location>
</feature>
<gene>
    <name evidence="4" type="ORF">FC89_GL001791</name>
</gene>
<dbReference type="Pfam" id="PF14278">
    <property type="entry name" value="TetR_C_8"/>
    <property type="match status" value="1"/>
</dbReference>
<protein>
    <submittedName>
        <fullName evidence="4">Transcription regulator</fullName>
    </submittedName>
</protein>
<sequence length="191" mass="22578">MFRLQKAGNLYTMSPQERKQLNLNKTYKALLDLLADHQFSDISVSLLCRKAGVSRTYYYRNYHSMQEIISCYQEMTIESYLRILPHKMPLNFIQLMTAYFQLMQKQSEETRLLVNAGLTNTLIKTFRIVYLYLTKQGMIKRLNNSHRNNKYFASFMSGAVISTQIQWLDQGMQETPAELGRMLNQLFFLRK</sequence>
<comment type="caution">
    <text evidence="4">The sequence shown here is derived from an EMBL/GenBank/DDBJ whole genome shotgun (WGS) entry which is preliminary data.</text>
</comment>
<evidence type="ECO:0000259" key="3">
    <source>
        <dbReference type="PROSITE" id="PS50977"/>
    </source>
</evidence>
<dbReference type="GO" id="GO:0003677">
    <property type="term" value="F:DNA binding"/>
    <property type="evidence" value="ECO:0007669"/>
    <property type="project" value="UniProtKB-UniRule"/>
</dbReference>
<dbReference type="AlphaFoldDB" id="A0A0R1VI53"/>
<evidence type="ECO:0000313" key="4">
    <source>
        <dbReference type="EMBL" id="KRM05320.1"/>
    </source>
</evidence>